<protein>
    <submittedName>
        <fullName evidence="2">Uncharacterized protein</fullName>
    </submittedName>
</protein>
<reference evidence="2 3" key="1">
    <citation type="submission" date="2014-02" db="EMBL/GenBank/DDBJ databases">
        <title>Vibrio fortis Dalian14 Genome Sequencing.</title>
        <authorList>
            <person name="Wang Y."/>
            <person name="Song L."/>
            <person name="Liu G."/>
            <person name="Ding J."/>
        </authorList>
    </citation>
    <scope>NUCLEOTIDE SEQUENCE [LARGE SCALE GENOMIC DNA]</scope>
    <source>
        <strain evidence="2 3">Dalian14</strain>
    </source>
</reference>
<evidence type="ECO:0000313" key="2">
    <source>
        <dbReference type="EMBL" id="KDN28776.1"/>
    </source>
</evidence>
<accession>A0A066UMX5</accession>
<dbReference type="OrthoDB" id="9977052at2"/>
<dbReference type="STRING" id="212667.VFDL14_00005"/>
<name>A0A066UMX5_9VIBR</name>
<organism evidence="2 3">
    <name type="scientific">Vibrio fortis</name>
    <dbReference type="NCBI Taxonomy" id="212667"/>
    <lineage>
        <taxon>Bacteria</taxon>
        <taxon>Pseudomonadati</taxon>
        <taxon>Pseudomonadota</taxon>
        <taxon>Gammaproteobacteria</taxon>
        <taxon>Vibrionales</taxon>
        <taxon>Vibrionaceae</taxon>
        <taxon>Vibrio</taxon>
    </lineage>
</organism>
<evidence type="ECO:0000256" key="1">
    <source>
        <dbReference type="SAM" id="SignalP"/>
    </source>
</evidence>
<comment type="caution">
    <text evidence="2">The sequence shown here is derived from an EMBL/GenBank/DDBJ whole genome shotgun (WGS) entry which is preliminary data.</text>
</comment>
<dbReference type="Proteomes" id="UP000027219">
    <property type="component" value="Unassembled WGS sequence"/>
</dbReference>
<feature type="signal peptide" evidence="1">
    <location>
        <begin position="1"/>
        <end position="24"/>
    </location>
</feature>
<dbReference type="AlphaFoldDB" id="A0A066UMX5"/>
<sequence>MKDLPWMTVLGTMLIVFTSVQSSAAEFQVDETNSTVSMNYHPASTIKSCLDSSNCTSLSFNSRAIDNLLAGREVKSDMDDNKNISAQALRSGQLYSISEKATSFFKAKLISHNPVDRKITISYSISLTASESKHSFWEQNKIASLSGNNYAKFIDTKLSVLDIPNKVLLNQFEIFEIAKCSKSDKYCFSELAYYPDYNLYLLTSSMNLTEEQLKGAPAEQVLEGILKTFLPVFNPLAAKFYNVPPTYENDKNLSDYSLDSIILGIDVAVDDKQYVGYAGVEQKEHLSLFYNVEETNNSVVQLITRQCNELHRGNYPKNLVEEHCDYSGSR</sequence>
<dbReference type="EMBL" id="JFFR01000014">
    <property type="protein sequence ID" value="KDN28776.1"/>
    <property type="molecule type" value="Genomic_DNA"/>
</dbReference>
<proteinExistence type="predicted"/>
<evidence type="ECO:0000313" key="3">
    <source>
        <dbReference type="Proteomes" id="UP000027219"/>
    </source>
</evidence>
<dbReference type="RefSeq" id="WP_032550898.1">
    <property type="nucleotide sequence ID" value="NZ_JBEEBC010000003.1"/>
</dbReference>
<gene>
    <name evidence="2" type="ORF">VFDL14_00005</name>
</gene>
<keyword evidence="3" id="KW-1185">Reference proteome</keyword>
<keyword evidence="1" id="KW-0732">Signal</keyword>
<feature type="chain" id="PRO_5001627397" evidence="1">
    <location>
        <begin position="25"/>
        <end position="330"/>
    </location>
</feature>